<evidence type="ECO:0000313" key="2">
    <source>
        <dbReference type="Proteomes" id="UP000054337"/>
    </source>
</evidence>
<evidence type="ECO:0000313" key="1">
    <source>
        <dbReference type="EMBL" id="EUN32962.1"/>
    </source>
</evidence>
<protein>
    <submittedName>
        <fullName evidence="1">Uncharacterized protein</fullName>
    </submittedName>
</protein>
<name>W7FB32_BIPV3</name>
<dbReference type="RefSeq" id="XP_014562689.1">
    <property type="nucleotide sequence ID" value="XM_014707203.1"/>
</dbReference>
<feature type="non-terminal residue" evidence="1">
    <location>
        <position position="1"/>
    </location>
</feature>
<reference evidence="1 2" key="1">
    <citation type="journal article" date="2013" name="PLoS Genet.">
        <title>Comparative genome structure, secondary metabolite, and effector coding capacity across Cochliobolus pathogens.</title>
        <authorList>
            <person name="Condon B.J."/>
            <person name="Leng Y."/>
            <person name="Wu D."/>
            <person name="Bushley K.E."/>
            <person name="Ohm R.A."/>
            <person name="Otillar R."/>
            <person name="Martin J."/>
            <person name="Schackwitz W."/>
            <person name="Grimwood J."/>
            <person name="MohdZainudin N."/>
            <person name="Xue C."/>
            <person name="Wang R."/>
            <person name="Manning V.A."/>
            <person name="Dhillon B."/>
            <person name="Tu Z.J."/>
            <person name="Steffenson B.J."/>
            <person name="Salamov A."/>
            <person name="Sun H."/>
            <person name="Lowry S."/>
            <person name="LaButti K."/>
            <person name="Han J."/>
            <person name="Copeland A."/>
            <person name="Lindquist E."/>
            <person name="Barry K."/>
            <person name="Schmutz J."/>
            <person name="Baker S.E."/>
            <person name="Ciuffetti L.M."/>
            <person name="Grigoriev I.V."/>
            <person name="Zhong S."/>
            <person name="Turgeon B.G."/>
        </authorList>
    </citation>
    <scope>NUCLEOTIDE SEQUENCE [LARGE SCALE GENOMIC DNA]</scope>
    <source>
        <strain evidence="1 2">FI3</strain>
    </source>
</reference>
<gene>
    <name evidence="1" type="ORF">COCVIDRAFT_83341</name>
</gene>
<organism evidence="1 2">
    <name type="scientific">Bipolaris victoriae (strain FI3)</name>
    <name type="common">Victoria blight of oats agent</name>
    <name type="synonym">Cochliobolus victoriae</name>
    <dbReference type="NCBI Taxonomy" id="930091"/>
    <lineage>
        <taxon>Eukaryota</taxon>
        <taxon>Fungi</taxon>
        <taxon>Dikarya</taxon>
        <taxon>Ascomycota</taxon>
        <taxon>Pezizomycotina</taxon>
        <taxon>Dothideomycetes</taxon>
        <taxon>Pleosporomycetidae</taxon>
        <taxon>Pleosporales</taxon>
        <taxon>Pleosporineae</taxon>
        <taxon>Pleosporaceae</taxon>
        <taxon>Bipolaris</taxon>
    </lineage>
</organism>
<dbReference type="HOGENOM" id="CLU_2855761_0_0_1"/>
<dbReference type="EMBL" id="KI968691">
    <property type="protein sequence ID" value="EUN32962.1"/>
    <property type="molecule type" value="Genomic_DNA"/>
</dbReference>
<dbReference type="Proteomes" id="UP000054337">
    <property type="component" value="Unassembled WGS sequence"/>
</dbReference>
<dbReference type="GeneID" id="26257924"/>
<keyword evidence="2" id="KW-1185">Reference proteome</keyword>
<sequence>FLYTALQSAYTLRMESRRRNESSSFGSARRHWRQIFSWAASPLRPLERSAQDLHQKVVKLFFLSV</sequence>
<accession>W7FB32</accession>
<proteinExistence type="predicted"/>
<dbReference type="AlphaFoldDB" id="W7FB32"/>